<feature type="domain" description="Radical SAM core" evidence="7">
    <location>
        <begin position="238"/>
        <end position="472"/>
    </location>
</feature>
<comment type="cofactor">
    <cofactor evidence="1">
        <name>[4Fe-4S] cluster</name>
        <dbReference type="ChEBI" id="CHEBI:49883"/>
    </cofactor>
</comment>
<dbReference type="PANTHER" id="PTHR43409">
    <property type="entry name" value="ANAEROBIC MAGNESIUM-PROTOPORPHYRIN IX MONOMETHYL ESTER CYCLASE-RELATED"/>
    <property type="match status" value="1"/>
</dbReference>
<dbReference type="Gene3D" id="3.80.30.20">
    <property type="entry name" value="tm_1862 like domain"/>
    <property type="match status" value="1"/>
</dbReference>
<dbReference type="OrthoDB" id="9804952at2"/>
<comment type="caution">
    <text evidence="8">The sequence shown here is derived from an EMBL/GenBank/DDBJ whole genome shotgun (WGS) entry which is preliminary data.</text>
</comment>
<dbReference type="GO" id="GO:0051536">
    <property type="term" value="F:iron-sulfur cluster binding"/>
    <property type="evidence" value="ECO:0007669"/>
    <property type="project" value="UniProtKB-KW"/>
</dbReference>
<dbReference type="InterPro" id="IPR051198">
    <property type="entry name" value="BchE-like"/>
</dbReference>
<dbReference type="InterPro" id="IPR023404">
    <property type="entry name" value="rSAM_horseshoe"/>
</dbReference>
<dbReference type="SFLD" id="SFLDS00029">
    <property type="entry name" value="Radical_SAM"/>
    <property type="match status" value="2"/>
</dbReference>
<dbReference type="Pfam" id="PF04055">
    <property type="entry name" value="Radical_SAM"/>
    <property type="match status" value="2"/>
</dbReference>
<feature type="domain" description="Radical SAM core" evidence="7">
    <location>
        <begin position="513"/>
        <end position="725"/>
    </location>
</feature>
<evidence type="ECO:0000256" key="2">
    <source>
        <dbReference type="ARBA" id="ARBA00022691"/>
    </source>
</evidence>
<evidence type="ECO:0000259" key="7">
    <source>
        <dbReference type="PROSITE" id="PS51918"/>
    </source>
</evidence>
<accession>A0A017TAU8</accession>
<keyword evidence="4" id="KW-0408">Iron</keyword>
<dbReference type="GO" id="GO:0046872">
    <property type="term" value="F:metal ion binding"/>
    <property type="evidence" value="ECO:0007669"/>
    <property type="project" value="UniProtKB-KW"/>
</dbReference>
<gene>
    <name evidence="8" type="ORF">CAP_1894</name>
</gene>
<evidence type="ECO:0000313" key="9">
    <source>
        <dbReference type="Proteomes" id="UP000019678"/>
    </source>
</evidence>
<evidence type="ECO:0000256" key="1">
    <source>
        <dbReference type="ARBA" id="ARBA00001966"/>
    </source>
</evidence>
<dbReference type="Proteomes" id="UP000019678">
    <property type="component" value="Unassembled WGS sequence"/>
</dbReference>
<dbReference type="AlphaFoldDB" id="A0A017TAU8"/>
<dbReference type="EMBL" id="ASRX01000016">
    <property type="protein sequence ID" value="EYF06364.1"/>
    <property type="molecule type" value="Genomic_DNA"/>
</dbReference>
<reference evidence="8 9" key="1">
    <citation type="submission" date="2013-05" db="EMBL/GenBank/DDBJ databases">
        <title>Genome assembly of Chondromyces apiculatus DSM 436.</title>
        <authorList>
            <person name="Sharma G."/>
            <person name="Khatri I."/>
            <person name="Kaur C."/>
            <person name="Mayilraj S."/>
            <person name="Subramanian S."/>
        </authorList>
    </citation>
    <scope>NUCLEOTIDE SEQUENCE [LARGE SCALE GENOMIC DNA]</scope>
    <source>
        <strain evidence="8 9">DSM 436</strain>
    </source>
</reference>
<dbReference type="eggNOG" id="COG1032">
    <property type="taxonomic scope" value="Bacteria"/>
</dbReference>
<dbReference type="CDD" id="cd01335">
    <property type="entry name" value="Radical_SAM"/>
    <property type="match status" value="2"/>
</dbReference>
<keyword evidence="3" id="KW-0479">Metal-binding</keyword>
<dbReference type="SFLD" id="SFLDG01067">
    <property type="entry name" value="SPASM/twitch_domain_containing"/>
    <property type="match status" value="1"/>
</dbReference>
<evidence type="ECO:0000256" key="5">
    <source>
        <dbReference type="ARBA" id="ARBA00023014"/>
    </source>
</evidence>
<dbReference type="InterPro" id="IPR007197">
    <property type="entry name" value="rSAM"/>
</dbReference>
<evidence type="ECO:0000256" key="3">
    <source>
        <dbReference type="ARBA" id="ARBA00022723"/>
    </source>
</evidence>
<dbReference type="SFLD" id="SFLDG01082">
    <property type="entry name" value="B12-binding_domain_containing"/>
    <property type="match status" value="1"/>
</dbReference>
<evidence type="ECO:0000256" key="4">
    <source>
        <dbReference type="ARBA" id="ARBA00023004"/>
    </source>
</evidence>
<dbReference type="GO" id="GO:0003824">
    <property type="term" value="F:catalytic activity"/>
    <property type="evidence" value="ECO:0007669"/>
    <property type="project" value="InterPro"/>
</dbReference>
<dbReference type="eggNOG" id="COG0535">
    <property type="taxonomic scope" value="Bacteria"/>
</dbReference>
<dbReference type="SMART" id="SM00729">
    <property type="entry name" value="Elp3"/>
    <property type="match status" value="1"/>
</dbReference>
<dbReference type="Gene3D" id="3.20.20.70">
    <property type="entry name" value="Aldolase class I"/>
    <property type="match status" value="1"/>
</dbReference>
<keyword evidence="9" id="KW-1185">Reference proteome</keyword>
<name>A0A017TAU8_9BACT</name>
<dbReference type="InterPro" id="IPR058240">
    <property type="entry name" value="rSAM_sf"/>
</dbReference>
<keyword evidence="5" id="KW-0411">Iron-sulfur</keyword>
<dbReference type="RefSeq" id="WP_044239940.1">
    <property type="nucleotide sequence ID" value="NZ_ASRX01000016.1"/>
</dbReference>
<dbReference type="SUPFAM" id="SSF102114">
    <property type="entry name" value="Radical SAM enzymes"/>
    <property type="match status" value="2"/>
</dbReference>
<dbReference type="STRING" id="1192034.CAP_1894"/>
<feature type="region of interest" description="Disordered" evidence="6">
    <location>
        <begin position="56"/>
        <end position="82"/>
    </location>
</feature>
<sequence>MSGTAIVFPPIRASRDFIDYPYFADLGAVQAAAVIRGVEGSVSLVDALALPGATLEPLSPRGAAPGPGGRTQGPEDGATGADQIRLGVSPEVVVAAVPEAVGAVVFALTPFHRPPTRDPMLAAVLEPLRARHPEVPFVLADLYQSGQHVVDAASEAILAAYPEIDVLLRYEAEQSLPPLLAALRERGRPARPFALQGKEPAPLDALPLPAWDLVDLGAYFRFHEAVVARLGRPRWAFPIDGASLPLLTSRGCPYRCVHCSSNPTSRRNGEIIAPKTQRRYSAAYLDRLLADLKQRGARRVHLLDELVNVNEAHFDALLEMLARHDLRFEVPNGMRADYVLPRHLAAMRGRLTTLSVSAESGVQQVVDRIVDKQLDLAEISRVGQEAAEAGVEMLVHFMIGLPGETRRDINGTLDFALRLHEETGAWPSVQFATPLPGTRLARMAQQPIGEDPTSPGSQEGRAPAAQRSAARALPLIEDYGPYFQQAPSIETADFTLEDLRRFKWTFDQRLLAGQGPKKVIMNVTYRCNNRCTFCATGTRTQFDGNVERQRELLVKYRKLGVRLLDLDGGEPTLNPNLLGIVQFARRIGYEKVNVTTNARMASYDEFARKLTHSGVTSVLVSIHGPDAQTHAQNVGVAEAFDQTCAGARALVRHAPPGVELGVNITLTKSNHRKLWGVAELALSLGMPWLNIQFLTPFGRATSSVAPDTAEAARESMRVIDAFKGQMKIQVINLPFCFMPGYEDHLTGDLLKLERHMLFVNNDEVNLFEYLRERRVKKEVCGGCPHAIFCGGFYELEDAPEPKWLIRPEDLVRPVAEEIPRPTVGGLVP</sequence>
<feature type="region of interest" description="Disordered" evidence="6">
    <location>
        <begin position="447"/>
        <end position="467"/>
    </location>
</feature>
<evidence type="ECO:0000313" key="8">
    <source>
        <dbReference type="EMBL" id="EYF06364.1"/>
    </source>
</evidence>
<keyword evidence="2" id="KW-0949">S-adenosyl-L-methionine</keyword>
<dbReference type="PROSITE" id="PS51918">
    <property type="entry name" value="RADICAL_SAM"/>
    <property type="match status" value="2"/>
</dbReference>
<organism evidence="8 9">
    <name type="scientific">Chondromyces apiculatus DSM 436</name>
    <dbReference type="NCBI Taxonomy" id="1192034"/>
    <lineage>
        <taxon>Bacteria</taxon>
        <taxon>Pseudomonadati</taxon>
        <taxon>Myxococcota</taxon>
        <taxon>Polyangia</taxon>
        <taxon>Polyangiales</taxon>
        <taxon>Polyangiaceae</taxon>
        <taxon>Chondromyces</taxon>
    </lineage>
</organism>
<protein>
    <recommendedName>
        <fullName evidence="7">Radical SAM core domain-containing protein</fullName>
    </recommendedName>
</protein>
<proteinExistence type="predicted"/>
<evidence type="ECO:0000256" key="6">
    <source>
        <dbReference type="SAM" id="MobiDB-lite"/>
    </source>
</evidence>
<dbReference type="InterPro" id="IPR013785">
    <property type="entry name" value="Aldolase_TIM"/>
</dbReference>
<dbReference type="InterPro" id="IPR006638">
    <property type="entry name" value="Elp3/MiaA/NifB-like_rSAM"/>
</dbReference>